<dbReference type="HOGENOM" id="CLU_1067630_0_0_1"/>
<proteinExistence type="predicted"/>
<dbReference type="SUPFAM" id="SSF49842">
    <property type="entry name" value="TNF-like"/>
    <property type="match status" value="1"/>
</dbReference>
<feature type="transmembrane region" description="Helical" evidence="2">
    <location>
        <begin position="46"/>
        <end position="70"/>
    </location>
</feature>
<dbReference type="InterPro" id="IPR001073">
    <property type="entry name" value="C1q_dom"/>
</dbReference>
<evidence type="ECO:0000313" key="5">
    <source>
        <dbReference type="Proteomes" id="UP000007875"/>
    </source>
</evidence>
<feature type="region of interest" description="Disordered" evidence="1">
    <location>
        <begin position="1"/>
        <end position="39"/>
    </location>
</feature>
<organism evidence="4 5">
    <name type="scientific">Ciona savignyi</name>
    <name type="common">Pacific transparent sea squirt</name>
    <dbReference type="NCBI Taxonomy" id="51511"/>
    <lineage>
        <taxon>Eukaryota</taxon>
        <taxon>Metazoa</taxon>
        <taxon>Chordata</taxon>
        <taxon>Tunicata</taxon>
        <taxon>Ascidiacea</taxon>
        <taxon>Phlebobranchia</taxon>
        <taxon>Cionidae</taxon>
        <taxon>Ciona</taxon>
    </lineage>
</organism>
<keyword evidence="2" id="KW-1133">Transmembrane helix</keyword>
<dbReference type="PROSITE" id="PS50871">
    <property type="entry name" value="C1Q"/>
    <property type="match status" value="1"/>
</dbReference>
<evidence type="ECO:0000313" key="4">
    <source>
        <dbReference type="Ensembl" id="ENSCSAVP00000002425.1"/>
    </source>
</evidence>
<keyword evidence="5" id="KW-1185">Reference proteome</keyword>
<accession>H2YAS7</accession>
<sequence length="261" mass="30188">MEATPRARDSNNISNQHRTFRPCYNRRNSEIRPENKTTSSHSRDQLVTCLLILSLSLAALSASFTIHLAIENYKRVAENKELLMKIYLLNKKVLSNEELLKPNVGIKPENKTAWLPTLSLKQKPLEVNRQNELANKTRTKISGVVQKTTDLYPHRYYVSKFREIEDSIREFQKGQRFLRQQIHQRLGVLERQSMTIVRNTEFYVAFHVFLGSDFSPNPIGEVIHFDHVILNDGGGFNSGYFRSPVTGIYLITANIILKERE</sequence>
<dbReference type="Proteomes" id="UP000007875">
    <property type="component" value="Unassembled WGS sequence"/>
</dbReference>
<dbReference type="Ensembl" id="ENSCSAVT00000002464.1">
    <property type="protein sequence ID" value="ENSCSAVP00000002425.1"/>
    <property type="gene ID" value="ENSCSAVG00000001423.1"/>
</dbReference>
<dbReference type="Pfam" id="PF00386">
    <property type="entry name" value="C1q"/>
    <property type="match status" value="1"/>
</dbReference>
<dbReference type="Gene3D" id="2.60.120.40">
    <property type="match status" value="1"/>
</dbReference>
<evidence type="ECO:0000256" key="1">
    <source>
        <dbReference type="SAM" id="MobiDB-lite"/>
    </source>
</evidence>
<reference evidence="4" key="2">
    <citation type="submission" date="2025-08" db="UniProtKB">
        <authorList>
            <consortium name="Ensembl"/>
        </authorList>
    </citation>
    <scope>IDENTIFICATION</scope>
</reference>
<protein>
    <recommendedName>
        <fullName evidence="3">C1q domain-containing protein</fullName>
    </recommendedName>
</protein>
<dbReference type="InterPro" id="IPR008983">
    <property type="entry name" value="Tumour_necrosis_fac-like_dom"/>
</dbReference>
<dbReference type="InParanoid" id="H2YAS7"/>
<evidence type="ECO:0000259" key="3">
    <source>
        <dbReference type="PROSITE" id="PS50871"/>
    </source>
</evidence>
<keyword evidence="2" id="KW-0812">Transmembrane</keyword>
<feature type="domain" description="C1q" evidence="3">
    <location>
        <begin position="199"/>
        <end position="261"/>
    </location>
</feature>
<reference evidence="5" key="1">
    <citation type="submission" date="2003-08" db="EMBL/GenBank/DDBJ databases">
        <authorList>
            <person name="Birren B."/>
            <person name="Nusbaum C."/>
            <person name="Abebe A."/>
            <person name="Abouelleil A."/>
            <person name="Adekoya E."/>
            <person name="Ait-zahra M."/>
            <person name="Allen N."/>
            <person name="Allen T."/>
            <person name="An P."/>
            <person name="Anderson M."/>
            <person name="Anderson S."/>
            <person name="Arachchi H."/>
            <person name="Armbruster J."/>
            <person name="Bachantsang P."/>
            <person name="Baldwin J."/>
            <person name="Barry A."/>
            <person name="Bayul T."/>
            <person name="Blitshsteyn B."/>
            <person name="Bloom T."/>
            <person name="Blye J."/>
            <person name="Boguslavskiy L."/>
            <person name="Borowsky M."/>
            <person name="Boukhgalter B."/>
            <person name="Brunache A."/>
            <person name="Butler J."/>
            <person name="Calixte N."/>
            <person name="Calvo S."/>
            <person name="Camarata J."/>
            <person name="Campo K."/>
            <person name="Chang J."/>
            <person name="Cheshatsang Y."/>
            <person name="Citroen M."/>
            <person name="Collymore A."/>
            <person name="Considine T."/>
            <person name="Cook A."/>
            <person name="Cooke P."/>
            <person name="Corum B."/>
            <person name="Cuomo C."/>
            <person name="David R."/>
            <person name="Dawoe T."/>
            <person name="Degray S."/>
            <person name="Dodge S."/>
            <person name="Dooley K."/>
            <person name="Dorje P."/>
            <person name="Dorjee K."/>
            <person name="Dorris L."/>
            <person name="Duffey N."/>
            <person name="Dupes A."/>
            <person name="Elkins T."/>
            <person name="Engels R."/>
            <person name="Erickson J."/>
            <person name="Farina A."/>
            <person name="Faro S."/>
            <person name="Ferreira P."/>
            <person name="Fischer H."/>
            <person name="Fitzgerald M."/>
            <person name="Foley K."/>
            <person name="Gage D."/>
            <person name="Galagan J."/>
            <person name="Gearin G."/>
            <person name="Gnerre S."/>
            <person name="Gnirke A."/>
            <person name="Goyette A."/>
            <person name="Graham J."/>
            <person name="Grandbois E."/>
            <person name="Gyaltsen K."/>
            <person name="Hafez N."/>
            <person name="Hagopian D."/>
            <person name="Hagos B."/>
            <person name="Hall J."/>
            <person name="Hatcher B."/>
            <person name="Heller A."/>
            <person name="Higgins H."/>
            <person name="Honan T."/>
            <person name="Horn A."/>
            <person name="Houde N."/>
            <person name="Hughes L."/>
            <person name="Hulme W."/>
            <person name="Husby E."/>
            <person name="Iliev I."/>
            <person name="Jaffe D."/>
            <person name="Jones C."/>
            <person name="Kamal M."/>
            <person name="Kamat A."/>
            <person name="Kamvysselis M."/>
            <person name="Karlsson E."/>
            <person name="Kells C."/>
            <person name="Kieu A."/>
            <person name="Kisner P."/>
            <person name="Kodira C."/>
            <person name="Kulbokas E."/>
            <person name="Labutti K."/>
            <person name="Lama D."/>
            <person name="Landers T."/>
            <person name="Leger J."/>
            <person name="Levine S."/>
            <person name="Lewis D."/>
            <person name="Lewis T."/>
            <person name="Lindblad-toh K."/>
            <person name="Liu X."/>
            <person name="Lokyitsang T."/>
            <person name="Lokyitsang Y."/>
            <person name="Lucien O."/>
            <person name="Lui A."/>
            <person name="Ma L.J."/>
            <person name="Mabbitt R."/>
            <person name="Macdonald J."/>
            <person name="Maclean C."/>
            <person name="Major J."/>
            <person name="Manning J."/>
            <person name="Marabella R."/>
            <person name="Maru K."/>
            <person name="Matthews C."/>
            <person name="Mauceli E."/>
            <person name="Mccarthy M."/>
            <person name="Mcdonough S."/>
            <person name="Mcghee T."/>
            <person name="Meldrim J."/>
            <person name="Meneus L."/>
            <person name="Mesirov J."/>
            <person name="Mihalev A."/>
            <person name="Mihova T."/>
            <person name="Mikkelsen T."/>
            <person name="Mlenga V."/>
            <person name="Moru K."/>
            <person name="Mozes J."/>
            <person name="Mulrain L."/>
            <person name="Munson G."/>
            <person name="Naylor J."/>
            <person name="Newes C."/>
            <person name="Nguyen C."/>
            <person name="Nguyen N."/>
            <person name="Nguyen T."/>
            <person name="Nicol R."/>
            <person name="Nielsen C."/>
            <person name="Nizzari M."/>
            <person name="Norbu C."/>
            <person name="Norbu N."/>
            <person name="O'donnell P."/>
            <person name="Okoawo O."/>
            <person name="O'leary S."/>
            <person name="Omotosho B."/>
            <person name="O'neill K."/>
            <person name="Osman S."/>
            <person name="Parker S."/>
            <person name="Perrin D."/>
            <person name="Phunkhang P."/>
            <person name="Piqani B."/>
            <person name="Purcell S."/>
            <person name="Rachupka T."/>
            <person name="Ramasamy U."/>
            <person name="Rameau R."/>
            <person name="Ray V."/>
            <person name="Raymond C."/>
            <person name="Retta R."/>
            <person name="Richardson S."/>
            <person name="Rise C."/>
            <person name="Rodriguez J."/>
            <person name="Rogers J."/>
            <person name="Rogov P."/>
            <person name="Rutman M."/>
            <person name="Schupbach R."/>
            <person name="Seaman C."/>
            <person name="Settipalli S."/>
            <person name="Sharpe T."/>
            <person name="Sheridan J."/>
            <person name="Sherpa N."/>
            <person name="Shi J."/>
            <person name="Smirnov S."/>
            <person name="Smith C."/>
            <person name="Sougnez C."/>
            <person name="Spencer B."/>
            <person name="Stalker J."/>
            <person name="Stange-thomann N."/>
            <person name="Stavropoulos S."/>
            <person name="Stetson K."/>
            <person name="Stone C."/>
            <person name="Stone S."/>
            <person name="Stubbs M."/>
            <person name="Talamas J."/>
            <person name="Tchuinga P."/>
            <person name="Tenzing P."/>
            <person name="Tesfaye S."/>
            <person name="Theodore J."/>
            <person name="Thoulutsang Y."/>
            <person name="Topham K."/>
            <person name="Towey S."/>
            <person name="Tsamla T."/>
            <person name="Tsomo N."/>
            <person name="Vallee D."/>
            <person name="Vassiliev H."/>
            <person name="Venkataraman V."/>
            <person name="Vinson J."/>
            <person name="Vo A."/>
            <person name="Wade C."/>
            <person name="Wang S."/>
            <person name="Wangchuk T."/>
            <person name="Wangdi T."/>
            <person name="Whittaker C."/>
            <person name="Wilkinson J."/>
            <person name="Wu Y."/>
            <person name="Wyman D."/>
            <person name="Yadav S."/>
            <person name="Yang S."/>
            <person name="Yang X."/>
            <person name="Yeager S."/>
            <person name="Yee E."/>
            <person name="Young G."/>
            <person name="Zainoun J."/>
            <person name="Zembeck L."/>
            <person name="Zimmer A."/>
            <person name="Zody M."/>
            <person name="Lander E."/>
        </authorList>
    </citation>
    <scope>NUCLEOTIDE SEQUENCE [LARGE SCALE GENOMIC DNA]</scope>
</reference>
<dbReference type="AlphaFoldDB" id="H2YAS7"/>
<keyword evidence="2" id="KW-0472">Membrane</keyword>
<reference evidence="4" key="3">
    <citation type="submission" date="2025-09" db="UniProtKB">
        <authorList>
            <consortium name="Ensembl"/>
        </authorList>
    </citation>
    <scope>IDENTIFICATION</scope>
</reference>
<name>H2YAS7_CIOSA</name>
<dbReference type="GeneTree" id="ENSGT00530000067290"/>
<evidence type="ECO:0000256" key="2">
    <source>
        <dbReference type="SAM" id="Phobius"/>
    </source>
</evidence>